<gene>
    <name evidence="2" type="ORF">AK812_SmicGene16070</name>
</gene>
<feature type="compositionally biased region" description="Low complexity" evidence="1">
    <location>
        <begin position="171"/>
        <end position="211"/>
    </location>
</feature>
<keyword evidence="3" id="KW-1185">Reference proteome</keyword>
<comment type="caution">
    <text evidence="2">The sequence shown here is derived from an EMBL/GenBank/DDBJ whole genome shotgun (WGS) entry which is preliminary data.</text>
</comment>
<dbReference type="AlphaFoldDB" id="A0A1Q9E1B9"/>
<dbReference type="EMBL" id="LSRX01000301">
    <property type="protein sequence ID" value="OLQ01218.1"/>
    <property type="molecule type" value="Genomic_DNA"/>
</dbReference>
<feature type="compositionally biased region" description="Low complexity" evidence="1">
    <location>
        <begin position="247"/>
        <end position="260"/>
    </location>
</feature>
<name>A0A1Q9E1B9_SYMMI</name>
<feature type="compositionally biased region" description="Polar residues" evidence="1">
    <location>
        <begin position="471"/>
        <end position="480"/>
    </location>
</feature>
<organism evidence="2 3">
    <name type="scientific">Symbiodinium microadriaticum</name>
    <name type="common">Dinoflagellate</name>
    <name type="synonym">Zooxanthella microadriatica</name>
    <dbReference type="NCBI Taxonomy" id="2951"/>
    <lineage>
        <taxon>Eukaryota</taxon>
        <taxon>Sar</taxon>
        <taxon>Alveolata</taxon>
        <taxon>Dinophyceae</taxon>
        <taxon>Suessiales</taxon>
        <taxon>Symbiodiniaceae</taxon>
        <taxon>Symbiodinium</taxon>
    </lineage>
</organism>
<feature type="compositionally biased region" description="Low complexity" evidence="1">
    <location>
        <begin position="341"/>
        <end position="355"/>
    </location>
</feature>
<feature type="region of interest" description="Disordered" evidence="1">
    <location>
        <begin position="141"/>
        <end position="260"/>
    </location>
</feature>
<feature type="region of interest" description="Disordered" evidence="1">
    <location>
        <begin position="613"/>
        <end position="641"/>
    </location>
</feature>
<feature type="compositionally biased region" description="Polar residues" evidence="1">
    <location>
        <begin position="372"/>
        <end position="384"/>
    </location>
</feature>
<protein>
    <submittedName>
        <fullName evidence="2">Uncharacterized protein</fullName>
    </submittedName>
</protein>
<feature type="compositionally biased region" description="Acidic residues" evidence="1">
    <location>
        <begin position="626"/>
        <end position="637"/>
    </location>
</feature>
<evidence type="ECO:0000313" key="2">
    <source>
        <dbReference type="EMBL" id="OLQ01218.1"/>
    </source>
</evidence>
<feature type="compositionally biased region" description="Basic and acidic residues" evidence="1">
    <location>
        <begin position="521"/>
        <end position="533"/>
    </location>
</feature>
<proteinExistence type="predicted"/>
<feature type="compositionally biased region" description="Low complexity" evidence="1">
    <location>
        <begin position="387"/>
        <end position="420"/>
    </location>
</feature>
<feature type="region of interest" description="Disordered" evidence="1">
    <location>
        <begin position="280"/>
        <end position="420"/>
    </location>
</feature>
<feature type="compositionally biased region" description="Basic residues" evidence="1">
    <location>
        <begin position="495"/>
        <end position="504"/>
    </location>
</feature>
<evidence type="ECO:0000313" key="3">
    <source>
        <dbReference type="Proteomes" id="UP000186817"/>
    </source>
</evidence>
<reference evidence="2 3" key="1">
    <citation type="submission" date="2016-02" db="EMBL/GenBank/DDBJ databases">
        <title>Genome analysis of coral dinoflagellate symbionts highlights evolutionary adaptations to a symbiotic lifestyle.</title>
        <authorList>
            <person name="Aranda M."/>
            <person name="Li Y."/>
            <person name="Liew Y.J."/>
            <person name="Baumgarten S."/>
            <person name="Simakov O."/>
            <person name="Wilson M."/>
            <person name="Piel J."/>
            <person name="Ashoor H."/>
            <person name="Bougouffa S."/>
            <person name="Bajic V.B."/>
            <person name="Ryu T."/>
            <person name="Ravasi T."/>
            <person name="Bayer T."/>
            <person name="Micklem G."/>
            <person name="Kim H."/>
            <person name="Bhak J."/>
            <person name="Lajeunesse T.C."/>
            <person name="Voolstra C.R."/>
        </authorList>
    </citation>
    <scope>NUCLEOTIDE SEQUENCE [LARGE SCALE GENOMIC DNA]</scope>
    <source>
        <strain evidence="2 3">CCMP2467</strain>
    </source>
</reference>
<accession>A0A1Q9E1B9</accession>
<feature type="compositionally biased region" description="Low complexity" evidence="1">
    <location>
        <begin position="219"/>
        <end position="239"/>
    </location>
</feature>
<evidence type="ECO:0000256" key="1">
    <source>
        <dbReference type="SAM" id="MobiDB-lite"/>
    </source>
</evidence>
<sequence length="726" mass="78177">MPWRQAVFRKRRLDNERNYDTGEVTVTNIASSRQVEALATKALAPAFHGWMSYWDGSAGTLTSRSRVFTVDGDPVLLGDGVIVIGTQRHSVPKMPEVKEGRAVDGSGKSRTGVESAETNVAFFALRFSRYLSLARPAPGQWGQVQPQPYPQPFPNGAQGMAPTAAPPNYQPAPYQGAPGSAANGQQHYQQPAAAQQQYQQQYQQQPCAQPGAAPPGYPAYPQQTAAQQPQQPYLQQPCTHPGPPPQGQQQYQQQPCAAQPGMAPMAAQQPFQQPCNTMTGMASMGGQPPPQYQPAQQPGFNYSAPMYQQPSPETDAWDCDSPRPSMSQPGAIGSQPPFPQPAHQSPYQQQPYAQPGTVPNGFQSNPPPTAACAQQGTPNAQQPFSQPPTAQQPCAQPGAGPNAQQPYSQPSAAQQPFQQQPLLCSKSRRWPKCPAAVFAATSCPAAISAAAVAVQQEQVFIEMRDACAGPNAQQPYQQPDWSGYDDPRANQRCSGRGKKGKGRGFARPSDKGKGVGFAPPERGRGSARPERGFDPLPQSPDEDRAYMGPWAIPEHWRYLNSGDKAEILQATGVSASVRRRAQCGGEARHTLSGPPSGLTQAMEMALVVLRTQGEARTPERQQVPADSDEYTDTDEDLPPNRRLTPGLQRLVDVARLMSWDFQDLLSPTSVQGMLALLLLAVGSFGAPTTSGGGSADSSVAQSLVEVFVRELTKNPCKTHMYLEVHG</sequence>
<dbReference type="Proteomes" id="UP000186817">
    <property type="component" value="Unassembled WGS sequence"/>
</dbReference>
<feature type="region of interest" description="Disordered" evidence="1">
    <location>
        <begin position="470"/>
        <end position="543"/>
    </location>
</feature>